<name>A0A0A5HZY3_9BACI</name>
<dbReference type="InterPro" id="IPR011528">
    <property type="entry name" value="NERD"/>
</dbReference>
<organism evidence="2 3">
    <name type="scientific">Pontibacillus litoralis JSM 072002</name>
    <dbReference type="NCBI Taxonomy" id="1385512"/>
    <lineage>
        <taxon>Bacteria</taxon>
        <taxon>Bacillati</taxon>
        <taxon>Bacillota</taxon>
        <taxon>Bacilli</taxon>
        <taxon>Bacillales</taxon>
        <taxon>Bacillaceae</taxon>
        <taxon>Pontibacillus</taxon>
    </lineage>
</organism>
<dbReference type="AlphaFoldDB" id="A0A0A5HZY3"/>
<sequence length="288" mass="34522">MAQLIKIQDYTTRYAMDPYRYPSRFMKLKQQNWLKMKHAWDFYQRGGMAQEDAPPLLFTEGVIPATETELKQHFLDGLLPFQLKWASRTLTDKSFLDHYYYTQHALLKYFLQRFPDTYLFMFEPIFQIKKAPIETNHLLIHPQAVYCIEYMDFQEDVTLIPENDRTWYQEVGNEQTRMLSPQLSLKRSSRIVKSILRAHQIDIPVLQIVLAPNHRIHFHHESYETQFIGEVEYEQWFTKMRNYQSPLKSIQLKTIATLLKHTQTTSVRRPEWEVDDNNPLIDEGIEEK</sequence>
<evidence type="ECO:0000259" key="1">
    <source>
        <dbReference type="Pfam" id="PF08378"/>
    </source>
</evidence>
<feature type="domain" description="NERD" evidence="1">
    <location>
        <begin position="131"/>
        <end position="210"/>
    </location>
</feature>
<reference evidence="2 3" key="1">
    <citation type="submission" date="2013-08" db="EMBL/GenBank/DDBJ databases">
        <authorList>
            <person name="Huang J."/>
            <person name="Wang G."/>
        </authorList>
    </citation>
    <scope>NUCLEOTIDE SEQUENCE [LARGE SCALE GENOMIC DNA]</scope>
    <source>
        <strain evidence="2 3">JSM 072002</strain>
    </source>
</reference>
<dbReference type="RefSeq" id="WP_036831570.1">
    <property type="nucleotide sequence ID" value="NZ_AVPG01000001.1"/>
</dbReference>
<proteinExistence type="predicted"/>
<dbReference type="OrthoDB" id="2433183at2"/>
<comment type="caution">
    <text evidence="2">The sequence shown here is derived from an EMBL/GenBank/DDBJ whole genome shotgun (WGS) entry which is preliminary data.</text>
</comment>
<evidence type="ECO:0000313" key="2">
    <source>
        <dbReference type="EMBL" id="KGX89167.1"/>
    </source>
</evidence>
<dbReference type="STRING" id="1385512.N784_02240"/>
<dbReference type="Proteomes" id="UP000030401">
    <property type="component" value="Unassembled WGS sequence"/>
</dbReference>
<dbReference type="Pfam" id="PF08378">
    <property type="entry name" value="NERD"/>
    <property type="match status" value="1"/>
</dbReference>
<gene>
    <name evidence="2" type="ORF">N784_02240</name>
</gene>
<evidence type="ECO:0000313" key="3">
    <source>
        <dbReference type="Proteomes" id="UP000030401"/>
    </source>
</evidence>
<dbReference type="eggNOG" id="ENOG502ZBRG">
    <property type="taxonomic scope" value="Bacteria"/>
</dbReference>
<keyword evidence="3" id="KW-1185">Reference proteome</keyword>
<dbReference type="EMBL" id="AVPG01000001">
    <property type="protein sequence ID" value="KGX89167.1"/>
    <property type="molecule type" value="Genomic_DNA"/>
</dbReference>
<accession>A0A0A5HZY3</accession>
<protein>
    <recommendedName>
        <fullName evidence="1">NERD domain-containing protein</fullName>
    </recommendedName>
</protein>